<organism evidence="1 2">
    <name type="scientific">Galerina marginata (strain CBS 339.88)</name>
    <dbReference type="NCBI Taxonomy" id="685588"/>
    <lineage>
        <taxon>Eukaryota</taxon>
        <taxon>Fungi</taxon>
        <taxon>Dikarya</taxon>
        <taxon>Basidiomycota</taxon>
        <taxon>Agaricomycotina</taxon>
        <taxon>Agaricomycetes</taxon>
        <taxon>Agaricomycetidae</taxon>
        <taxon>Agaricales</taxon>
        <taxon>Agaricineae</taxon>
        <taxon>Strophariaceae</taxon>
        <taxon>Galerina</taxon>
    </lineage>
</organism>
<dbReference type="HOGENOM" id="CLU_2564609_0_0_1"/>
<gene>
    <name evidence="1" type="ORF">GALMADRAFT_1351362</name>
</gene>
<evidence type="ECO:0000313" key="2">
    <source>
        <dbReference type="Proteomes" id="UP000027222"/>
    </source>
</evidence>
<dbReference type="STRING" id="685588.A0A067SJ24"/>
<proteinExistence type="predicted"/>
<feature type="non-terminal residue" evidence="1">
    <location>
        <position position="82"/>
    </location>
</feature>
<protein>
    <submittedName>
        <fullName evidence="1">Uncharacterized protein</fullName>
    </submittedName>
</protein>
<sequence length="82" mass="9377">MGDSYGHNAMLVLRSGIHSLYPTQNLTVHDEHRFTVVSSSETTYDIHDEDYEEQAITINKNLLKDPTFDLGLWYQARLPGIP</sequence>
<accession>A0A067SJ24</accession>
<evidence type="ECO:0000313" key="1">
    <source>
        <dbReference type="EMBL" id="KDR69982.1"/>
    </source>
</evidence>
<dbReference type="EMBL" id="KL142399">
    <property type="protein sequence ID" value="KDR69982.1"/>
    <property type="molecule type" value="Genomic_DNA"/>
</dbReference>
<keyword evidence="2" id="KW-1185">Reference proteome</keyword>
<reference evidence="2" key="1">
    <citation type="journal article" date="2014" name="Proc. Natl. Acad. Sci. U.S.A.">
        <title>Extensive sampling of basidiomycete genomes demonstrates inadequacy of the white-rot/brown-rot paradigm for wood decay fungi.</title>
        <authorList>
            <person name="Riley R."/>
            <person name="Salamov A.A."/>
            <person name="Brown D.W."/>
            <person name="Nagy L.G."/>
            <person name="Floudas D."/>
            <person name="Held B.W."/>
            <person name="Levasseur A."/>
            <person name="Lombard V."/>
            <person name="Morin E."/>
            <person name="Otillar R."/>
            <person name="Lindquist E.A."/>
            <person name="Sun H."/>
            <person name="LaButti K.M."/>
            <person name="Schmutz J."/>
            <person name="Jabbour D."/>
            <person name="Luo H."/>
            <person name="Baker S.E."/>
            <person name="Pisabarro A.G."/>
            <person name="Walton J.D."/>
            <person name="Blanchette R.A."/>
            <person name="Henrissat B."/>
            <person name="Martin F."/>
            <person name="Cullen D."/>
            <person name="Hibbett D.S."/>
            <person name="Grigoriev I.V."/>
        </authorList>
    </citation>
    <scope>NUCLEOTIDE SEQUENCE [LARGE SCALE GENOMIC DNA]</scope>
    <source>
        <strain evidence="2">CBS 339.88</strain>
    </source>
</reference>
<dbReference type="Proteomes" id="UP000027222">
    <property type="component" value="Unassembled WGS sequence"/>
</dbReference>
<dbReference type="AlphaFoldDB" id="A0A067SJ24"/>
<name>A0A067SJ24_GALM3</name>